<organism evidence="3 4">
    <name type="scientific">Speluncibacter jeojiensis</name>
    <dbReference type="NCBI Taxonomy" id="2710754"/>
    <lineage>
        <taxon>Bacteria</taxon>
        <taxon>Bacillati</taxon>
        <taxon>Actinomycetota</taxon>
        <taxon>Actinomycetes</taxon>
        <taxon>Mycobacteriales</taxon>
        <taxon>Speluncibacteraceae</taxon>
        <taxon>Speluncibacter</taxon>
    </lineage>
</organism>
<gene>
    <name evidence="3" type="ORF">NVS88_07180</name>
</gene>
<evidence type="ECO:0000256" key="1">
    <source>
        <dbReference type="SAM" id="Phobius"/>
    </source>
</evidence>
<keyword evidence="1" id="KW-1133">Transmembrane helix</keyword>
<evidence type="ECO:0000313" key="4">
    <source>
        <dbReference type="Proteomes" id="UP001152755"/>
    </source>
</evidence>
<dbReference type="EMBL" id="JANRHA010000003">
    <property type="protein sequence ID" value="MDG3014338.1"/>
    <property type="molecule type" value="Genomic_DNA"/>
</dbReference>
<feature type="transmembrane region" description="Helical" evidence="1">
    <location>
        <begin position="28"/>
        <end position="47"/>
    </location>
</feature>
<name>A0A9X4LXS6_9ACTN</name>
<dbReference type="AlphaFoldDB" id="A0A9X4LXS6"/>
<dbReference type="InterPro" id="IPR018649">
    <property type="entry name" value="SHOCT"/>
</dbReference>
<dbReference type="RefSeq" id="WP_277832307.1">
    <property type="nucleotide sequence ID" value="NZ_JAAIVF010000002.1"/>
</dbReference>
<comment type="caution">
    <text evidence="3">The sequence shown here is derived from an EMBL/GenBank/DDBJ whole genome shotgun (WGS) entry which is preliminary data.</text>
</comment>
<evidence type="ECO:0000313" key="3">
    <source>
        <dbReference type="EMBL" id="MDG3014338.1"/>
    </source>
</evidence>
<accession>A0A9X4LXS6</accession>
<keyword evidence="4" id="KW-1185">Reference proteome</keyword>
<feature type="domain" description="SHOCT" evidence="2">
    <location>
        <begin position="62"/>
        <end position="84"/>
    </location>
</feature>
<proteinExistence type="predicted"/>
<dbReference type="Proteomes" id="UP001152755">
    <property type="component" value="Unassembled WGS sequence"/>
</dbReference>
<keyword evidence="1" id="KW-0472">Membrane</keyword>
<sequence length="89" mass="10304">MNTLIADPTTTALLADTCYRHGWGPGPWFVIFPILFWIAVIAFFVMLRRRRLGCTGRGGESTLADLFARGEITEEQYRTRRDVLREKRK</sequence>
<evidence type="ECO:0000259" key="2">
    <source>
        <dbReference type="Pfam" id="PF09851"/>
    </source>
</evidence>
<keyword evidence="1" id="KW-0812">Transmembrane</keyword>
<protein>
    <submittedName>
        <fullName evidence="3">SHOCT domain-containing protein</fullName>
    </submittedName>
</protein>
<reference evidence="3" key="1">
    <citation type="submission" date="2022-08" db="EMBL/GenBank/DDBJ databases">
        <title>Genome analysis of Corynebacteriales strain.</title>
        <authorList>
            <person name="Lee S.D."/>
        </authorList>
    </citation>
    <scope>NUCLEOTIDE SEQUENCE</scope>
    <source>
        <strain evidence="3">D3-21</strain>
    </source>
</reference>
<dbReference type="Pfam" id="PF09851">
    <property type="entry name" value="SHOCT"/>
    <property type="match status" value="1"/>
</dbReference>